<evidence type="ECO:0000313" key="2">
    <source>
        <dbReference type="EMBL" id="GAB1314967.1"/>
    </source>
</evidence>
<feature type="compositionally biased region" description="Polar residues" evidence="1">
    <location>
        <begin position="1"/>
        <end position="16"/>
    </location>
</feature>
<gene>
    <name evidence="2" type="primary">EIS1</name>
    <name evidence="2" type="ORF">MFIFM68171_05177</name>
</gene>
<dbReference type="PANTHER" id="PTHR28298:SF1">
    <property type="entry name" value="EISOSOME PROTEIN 1"/>
    <property type="match status" value="1"/>
</dbReference>
<name>A0ABQ0GB46_9PEZI</name>
<feature type="region of interest" description="Disordered" evidence="1">
    <location>
        <begin position="467"/>
        <end position="840"/>
    </location>
</feature>
<dbReference type="InterPro" id="IPR024527">
    <property type="entry name" value="Eisosome1"/>
</dbReference>
<feature type="compositionally biased region" description="Basic and acidic residues" evidence="1">
    <location>
        <begin position="699"/>
        <end position="712"/>
    </location>
</feature>
<dbReference type="GeneID" id="98175920"/>
<dbReference type="Proteomes" id="UP001628179">
    <property type="component" value="Unassembled WGS sequence"/>
</dbReference>
<accession>A0ABQ0GB46</accession>
<feature type="compositionally biased region" description="Polar residues" evidence="1">
    <location>
        <begin position="576"/>
        <end position="592"/>
    </location>
</feature>
<feature type="compositionally biased region" description="Low complexity" evidence="1">
    <location>
        <begin position="716"/>
        <end position="751"/>
    </location>
</feature>
<protein>
    <submittedName>
        <fullName evidence="2">Eisosome assembly protein</fullName>
    </submittedName>
</protein>
<dbReference type="RefSeq" id="XP_070916698.1">
    <property type="nucleotide sequence ID" value="XM_071060597.1"/>
</dbReference>
<feature type="region of interest" description="Disordered" evidence="1">
    <location>
        <begin position="1"/>
        <end position="169"/>
    </location>
</feature>
<organism evidence="2 3">
    <name type="scientific">Madurella fahalii</name>
    <dbReference type="NCBI Taxonomy" id="1157608"/>
    <lineage>
        <taxon>Eukaryota</taxon>
        <taxon>Fungi</taxon>
        <taxon>Dikarya</taxon>
        <taxon>Ascomycota</taxon>
        <taxon>Pezizomycotina</taxon>
        <taxon>Sordariomycetes</taxon>
        <taxon>Sordariomycetidae</taxon>
        <taxon>Sordariales</taxon>
        <taxon>Sordariales incertae sedis</taxon>
        <taxon>Madurella</taxon>
    </lineage>
</organism>
<feature type="compositionally biased region" description="Low complexity" evidence="1">
    <location>
        <begin position="605"/>
        <end position="620"/>
    </location>
</feature>
<comment type="caution">
    <text evidence="2">The sequence shown here is derived from an EMBL/GenBank/DDBJ whole genome shotgun (WGS) entry which is preliminary data.</text>
</comment>
<dbReference type="Pfam" id="PF12757">
    <property type="entry name" value="Eisosome1"/>
    <property type="match status" value="1"/>
</dbReference>
<reference evidence="2 3" key="1">
    <citation type="submission" date="2024-09" db="EMBL/GenBank/DDBJ databases">
        <title>Itraconazole resistance in Madurella fahalii resulting from another homologue of gene encoding cytochrome P450 14-alpha sterol demethylase (CYP51).</title>
        <authorList>
            <person name="Yoshioka I."/>
            <person name="Fahal A.H."/>
            <person name="Kaneko S."/>
            <person name="Yaguchi T."/>
        </authorList>
    </citation>
    <scope>NUCLEOTIDE SEQUENCE [LARGE SCALE GENOMIC DNA]</scope>
    <source>
        <strain evidence="2 3">IFM 68171</strain>
    </source>
</reference>
<dbReference type="EMBL" id="BAAFSV010000002">
    <property type="protein sequence ID" value="GAB1314967.1"/>
    <property type="molecule type" value="Genomic_DNA"/>
</dbReference>
<keyword evidence="3" id="KW-1185">Reference proteome</keyword>
<dbReference type="PANTHER" id="PTHR28298">
    <property type="entry name" value="EISOSOME PROTEIN 1"/>
    <property type="match status" value="1"/>
</dbReference>
<feature type="compositionally biased region" description="Low complexity" evidence="1">
    <location>
        <begin position="46"/>
        <end position="69"/>
    </location>
</feature>
<feature type="region of interest" description="Disordered" evidence="1">
    <location>
        <begin position="303"/>
        <end position="349"/>
    </location>
</feature>
<evidence type="ECO:0000313" key="3">
    <source>
        <dbReference type="Proteomes" id="UP001628179"/>
    </source>
</evidence>
<sequence length="863" mass="92771">MAAAASLTSPGGSSRPMSIGHSRRIKYANAQDLPSYPSSGLKEGDAAASAAASLGWAHATAADAASGDAKLSPPRESHSATPGPQAALLAAGWARRHQKPPSSPPSTWGSSAANLAFRASKTPPPPQSSEPQSLTRRNSMHAAKGAMARLRPRARSSPEPAAETYPDQANAAANALSAATIAHRPSMRPRTVSASEAGAVPYTIMDRQMFTSNPPVKPETDEQKRADILHASALAMAKSMYDQQQKMIDNSARAHRRSVSFPIQDTGHLPTSGGDEQPPMTGNSLQEAAYRLAQERLSKLQEEHEKQRNLHEYYGSPGTPQRTRFGSIRGKLTRKRSSSDGAVLEDQRRSERIRRQMSLLSNKLTEVDEEKRARDRAALLATAQRNVKAQMQDMDEKLQSEMGRVPQTSMSDWERKARVAAQARFDAASHDNFGKVDIGGGKFMDRSAVEQIAARKVQPLLDEINERAEKEKERRELARLEEERRREEAERNRMRDKEIQEIHRKLKDQQREDERARKIELRQGEKVRKDEAKAIKAEHKHEGKQKGKEKEALPPATTATTATIMAGQPEPETKRSTGVGNRVRSISINFSKRQSKAKSKGKDTLSLSAAAGKSPPGAALETDANPTPASPKQKVRAWLLSRLPRSRAKPSPPEGNPGPVTDDNDAKQKGFIGGVALARLQGRDVSGSRASSIIEEDSESGRGGKRGGEGGRKGQRSSAAAATATGTSGNGSGSSIPQSSGSMREVAMAGRAVGGRGEDERGESSRSAAVSTPRSAKRSLLSRGGVSVSDEEEEEAGDEGVGEAEVSSLSGDEEFVEARSGLEGLSTPSPPPRTQSRLVVLPTVAVTGRASPARGSRFSEILE</sequence>
<evidence type="ECO:0000256" key="1">
    <source>
        <dbReference type="SAM" id="MobiDB-lite"/>
    </source>
</evidence>
<feature type="compositionally biased region" description="Basic and acidic residues" evidence="1">
    <location>
        <begin position="467"/>
        <end position="552"/>
    </location>
</feature>
<feature type="compositionally biased region" description="Acidic residues" evidence="1">
    <location>
        <begin position="789"/>
        <end position="802"/>
    </location>
</feature>
<proteinExistence type="predicted"/>